<reference evidence="1 2" key="1">
    <citation type="submission" date="2018-02" db="EMBL/GenBank/DDBJ databases">
        <title>Comparative genomes isolates from brazilian mangrove.</title>
        <authorList>
            <person name="Araujo J.E."/>
            <person name="Taketani R.G."/>
            <person name="Silva M.C.P."/>
            <person name="Loureco M.V."/>
            <person name="Andreote F.D."/>
        </authorList>
    </citation>
    <scope>NUCLEOTIDE SEQUENCE [LARGE SCALE GENOMIC DNA]</scope>
    <source>
        <strain evidence="1 2">NAP PRIS-MGV</strain>
    </source>
</reference>
<comment type="caution">
    <text evidence="1">The sequence shown here is derived from an EMBL/GenBank/DDBJ whole genome shotgun (WGS) entry which is preliminary data.</text>
</comment>
<dbReference type="InterPro" id="IPR021375">
    <property type="entry name" value="DUF2997"/>
</dbReference>
<evidence type="ECO:0000313" key="1">
    <source>
        <dbReference type="EMBL" id="PQO28939.1"/>
    </source>
</evidence>
<sequence>MNRVIEITIAKDGRAQVETKGFAGSQCRDASRFLENALGQKANEVLKPEFHQSESLHQHIRSGK</sequence>
<accession>A0A2S8F9W4</accession>
<dbReference type="RefSeq" id="WP_105358314.1">
    <property type="nucleotide sequence ID" value="NZ_PUIB01000024.1"/>
</dbReference>
<evidence type="ECO:0008006" key="3">
    <source>
        <dbReference type="Google" id="ProtNLM"/>
    </source>
</evidence>
<dbReference type="Proteomes" id="UP000239388">
    <property type="component" value="Unassembled WGS sequence"/>
</dbReference>
<proteinExistence type="predicted"/>
<organism evidence="1 2">
    <name type="scientific">Blastopirellula marina</name>
    <dbReference type="NCBI Taxonomy" id="124"/>
    <lineage>
        <taxon>Bacteria</taxon>
        <taxon>Pseudomonadati</taxon>
        <taxon>Planctomycetota</taxon>
        <taxon>Planctomycetia</taxon>
        <taxon>Pirellulales</taxon>
        <taxon>Pirellulaceae</taxon>
        <taxon>Blastopirellula</taxon>
    </lineage>
</organism>
<dbReference type="Pfam" id="PF11211">
    <property type="entry name" value="DUF2997"/>
    <property type="match status" value="1"/>
</dbReference>
<dbReference type="AlphaFoldDB" id="A0A2S8F9W4"/>
<protein>
    <recommendedName>
        <fullName evidence="3">DUF2997 domain-containing protein</fullName>
    </recommendedName>
</protein>
<name>A0A2S8F9W4_9BACT</name>
<dbReference type="OrthoDB" id="288620at2"/>
<gene>
    <name evidence="1" type="ORF">C5Y98_24580</name>
</gene>
<evidence type="ECO:0000313" key="2">
    <source>
        <dbReference type="Proteomes" id="UP000239388"/>
    </source>
</evidence>
<dbReference type="EMBL" id="PUIB01000024">
    <property type="protein sequence ID" value="PQO28939.1"/>
    <property type="molecule type" value="Genomic_DNA"/>
</dbReference>